<keyword evidence="10" id="KW-1185">Reference proteome</keyword>
<proteinExistence type="predicted"/>
<keyword evidence="4 7" id="KW-1133">Transmembrane helix</keyword>
<organism evidence="9 10">
    <name type="scientific">Apiotrichum porosum</name>
    <dbReference type="NCBI Taxonomy" id="105984"/>
    <lineage>
        <taxon>Eukaryota</taxon>
        <taxon>Fungi</taxon>
        <taxon>Dikarya</taxon>
        <taxon>Basidiomycota</taxon>
        <taxon>Agaricomycotina</taxon>
        <taxon>Tremellomycetes</taxon>
        <taxon>Trichosporonales</taxon>
        <taxon>Trichosporonaceae</taxon>
        <taxon>Apiotrichum</taxon>
    </lineage>
</organism>
<keyword evidence="5 7" id="KW-0472">Membrane</keyword>
<dbReference type="PANTHER" id="PTHR23506">
    <property type="entry name" value="GH10249P"/>
    <property type="match status" value="1"/>
</dbReference>
<feature type="transmembrane region" description="Helical" evidence="7">
    <location>
        <begin position="157"/>
        <end position="175"/>
    </location>
</feature>
<dbReference type="OrthoDB" id="440553at2759"/>
<feature type="transmembrane region" description="Helical" evidence="7">
    <location>
        <begin position="445"/>
        <end position="463"/>
    </location>
</feature>
<dbReference type="CDD" id="cd17325">
    <property type="entry name" value="MFS_MdtG_SLC18_like"/>
    <property type="match status" value="1"/>
</dbReference>
<evidence type="ECO:0000256" key="5">
    <source>
        <dbReference type="ARBA" id="ARBA00023136"/>
    </source>
</evidence>
<dbReference type="Gene3D" id="1.20.1250.20">
    <property type="entry name" value="MFS general substrate transporter like domains"/>
    <property type="match status" value="2"/>
</dbReference>
<dbReference type="PANTHER" id="PTHR23506:SF23">
    <property type="entry name" value="GH10249P"/>
    <property type="match status" value="1"/>
</dbReference>
<comment type="caution">
    <text evidence="9">The sequence shown here is derived from an EMBL/GenBank/DDBJ whole genome shotgun (WGS) entry which is preliminary data.</text>
</comment>
<protein>
    <recommendedName>
        <fullName evidence="8">Major facilitator superfamily (MFS) profile domain-containing protein</fullName>
    </recommendedName>
</protein>
<dbReference type="Pfam" id="PF07690">
    <property type="entry name" value="MFS_1"/>
    <property type="match status" value="2"/>
</dbReference>
<keyword evidence="2" id="KW-0813">Transport</keyword>
<evidence type="ECO:0000256" key="2">
    <source>
        <dbReference type="ARBA" id="ARBA00022448"/>
    </source>
</evidence>
<feature type="transmembrane region" description="Helical" evidence="7">
    <location>
        <begin position="98"/>
        <end position="118"/>
    </location>
</feature>
<feature type="region of interest" description="Disordered" evidence="6">
    <location>
        <begin position="275"/>
        <end position="297"/>
    </location>
</feature>
<dbReference type="RefSeq" id="XP_028472072.1">
    <property type="nucleotide sequence ID" value="XM_028619499.1"/>
</dbReference>
<dbReference type="EMBL" id="RSCE01000019">
    <property type="protein sequence ID" value="RSH76925.1"/>
    <property type="molecule type" value="Genomic_DNA"/>
</dbReference>
<evidence type="ECO:0000256" key="7">
    <source>
        <dbReference type="SAM" id="Phobius"/>
    </source>
</evidence>
<evidence type="ECO:0000259" key="8">
    <source>
        <dbReference type="PROSITE" id="PS50850"/>
    </source>
</evidence>
<feature type="transmembrane region" description="Helical" evidence="7">
    <location>
        <begin position="187"/>
        <end position="209"/>
    </location>
</feature>
<feature type="transmembrane region" description="Helical" evidence="7">
    <location>
        <begin position="508"/>
        <end position="529"/>
    </location>
</feature>
<feature type="domain" description="Major facilitator superfamily (MFS) profile" evidence="8">
    <location>
        <begin position="60"/>
        <end position="562"/>
    </location>
</feature>
<dbReference type="AlphaFoldDB" id="A0A427XDJ3"/>
<evidence type="ECO:0000313" key="9">
    <source>
        <dbReference type="EMBL" id="RSH76925.1"/>
    </source>
</evidence>
<dbReference type="InterPro" id="IPR050930">
    <property type="entry name" value="MFS_Vesicular_Transporter"/>
</dbReference>
<dbReference type="SUPFAM" id="SSF103473">
    <property type="entry name" value="MFS general substrate transporter"/>
    <property type="match status" value="1"/>
</dbReference>
<dbReference type="InterPro" id="IPR036259">
    <property type="entry name" value="MFS_trans_sf"/>
</dbReference>
<dbReference type="GeneID" id="39588405"/>
<dbReference type="Proteomes" id="UP000279236">
    <property type="component" value="Unassembled WGS sequence"/>
</dbReference>
<evidence type="ECO:0000256" key="1">
    <source>
        <dbReference type="ARBA" id="ARBA00004141"/>
    </source>
</evidence>
<evidence type="ECO:0000256" key="4">
    <source>
        <dbReference type="ARBA" id="ARBA00022989"/>
    </source>
</evidence>
<dbReference type="PROSITE" id="PS50850">
    <property type="entry name" value="MFS"/>
    <property type="match status" value="1"/>
</dbReference>
<evidence type="ECO:0000256" key="6">
    <source>
        <dbReference type="SAM" id="MobiDB-lite"/>
    </source>
</evidence>
<feature type="transmembrane region" description="Helical" evidence="7">
    <location>
        <begin position="215"/>
        <end position="236"/>
    </location>
</feature>
<sequence length="603" mass="64329">MGYPENELGPQPPGADHVVAAVPASAPVVDEKTLSAIADAPTPPPKMPWGLKWRSAPWFLTAVVCVGIMSDLLAYTIIVPVLPYRLQAMHYTSVASLMSWLLFAYSAGVFIGTFPVAYYFHKYPYRRGPLIGAVLILQLSFVLFMTANPFWCMVISRFLQGVASCVVWTVGFALLCENIDPNQIGKYLGFAFSGLSIGTTIAPPIGGALYRHMGWHAPFIFVIIVCAVDTVARVLIIEKRDIEKWNKKHGTNIMTVAAAMAAKAAAARRTASGTDVADAAAVPEQTGAEGEVPRVESGALTTGSRTLVGMDQCADANDGKVSESADDKRLVPGERAARASDCGDAVVVETSSSAVDAPAEETELSPWGVLVALATIPRGTVAFLMCFVFGFSLGALDATLTIRVETIWNKDSDYVGLIYLAASAPCFFVGPIAGHLADKYGPEMVVVPTILFCLPWIPLLILKTSLPGFIVYFAFSQMAGTMLNAVASLEMAKVSHFKPGISEIHQFASMNISFSVSSAVGAIVGGQIYNSVDNGWAVVCWICFAVLFVALVPGALWSGANPVFWRLARKPPPLSGLEPADRPAEIEKRAAAKAERQAVVSSA</sequence>
<accession>A0A427XDJ3</accession>
<feature type="transmembrane region" description="Helical" evidence="7">
    <location>
        <begin position="535"/>
        <end position="560"/>
    </location>
</feature>
<dbReference type="InterPro" id="IPR011701">
    <property type="entry name" value="MFS"/>
</dbReference>
<keyword evidence="3 7" id="KW-0812">Transmembrane</keyword>
<dbReference type="GO" id="GO:0016020">
    <property type="term" value="C:membrane"/>
    <property type="evidence" value="ECO:0007669"/>
    <property type="project" value="UniProtKB-SubCell"/>
</dbReference>
<evidence type="ECO:0000313" key="10">
    <source>
        <dbReference type="Proteomes" id="UP000279236"/>
    </source>
</evidence>
<dbReference type="InterPro" id="IPR020846">
    <property type="entry name" value="MFS_dom"/>
</dbReference>
<reference evidence="9 10" key="1">
    <citation type="submission" date="2018-11" db="EMBL/GenBank/DDBJ databases">
        <title>Genome sequence of Apiotrichum porosum DSM 27194.</title>
        <authorList>
            <person name="Aliyu H."/>
            <person name="Gorte O."/>
            <person name="Ochsenreither K."/>
        </authorList>
    </citation>
    <scope>NUCLEOTIDE SEQUENCE [LARGE SCALE GENOMIC DNA]</scope>
    <source>
        <strain evidence="9 10">DSM 27194</strain>
    </source>
</reference>
<dbReference type="STRING" id="105984.A0A427XDJ3"/>
<name>A0A427XDJ3_9TREE</name>
<feature type="transmembrane region" description="Helical" evidence="7">
    <location>
        <begin position="381"/>
        <end position="402"/>
    </location>
</feature>
<dbReference type="GO" id="GO:0022857">
    <property type="term" value="F:transmembrane transporter activity"/>
    <property type="evidence" value="ECO:0007669"/>
    <property type="project" value="InterPro"/>
</dbReference>
<feature type="transmembrane region" description="Helical" evidence="7">
    <location>
        <begin position="414"/>
        <end position="433"/>
    </location>
</feature>
<evidence type="ECO:0000256" key="3">
    <source>
        <dbReference type="ARBA" id="ARBA00022692"/>
    </source>
</evidence>
<feature type="transmembrane region" description="Helical" evidence="7">
    <location>
        <begin position="130"/>
        <end position="151"/>
    </location>
</feature>
<feature type="transmembrane region" description="Helical" evidence="7">
    <location>
        <begin position="56"/>
        <end position="78"/>
    </location>
</feature>
<gene>
    <name evidence="9" type="ORF">EHS24_003862</name>
</gene>
<comment type="subcellular location">
    <subcellularLocation>
        <location evidence="1">Membrane</location>
        <topology evidence="1">Multi-pass membrane protein</topology>
    </subcellularLocation>
</comment>